<dbReference type="Proteomes" id="UP001549111">
    <property type="component" value="Unassembled WGS sequence"/>
</dbReference>
<name>A0A5C1Q1R1_9BURK</name>
<dbReference type="KEGG" id="snn:EWH46_12195"/>
<dbReference type="EMBL" id="JBEPLS010000008">
    <property type="protein sequence ID" value="MET3604676.1"/>
    <property type="molecule type" value="Genomic_DNA"/>
</dbReference>
<dbReference type="PANTHER" id="PTHR22916">
    <property type="entry name" value="GLYCOSYLTRANSFERASE"/>
    <property type="match status" value="1"/>
</dbReference>
<dbReference type="InterPro" id="IPR001173">
    <property type="entry name" value="Glyco_trans_2-like"/>
</dbReference>
<dbReference type="InterPro" id="IPR029044">
    <property type="entry name" value="Nucleotide-diphossugar_trans"/>
</dbReference>
<dbReference type="OrthoDB" id="9781367at2"/>
<dbReference type="PANTHER" id="PTHR22916:SF3">
    <property type="entry name" value="UDP-GLCNAC:BETAGAL BETA-1,3-N-ACETYLGLUCOSAMINYLTRANSFERASE-LIKE PROTEIN 1"/>
    <property type="match status" value="1"/>
</dbReference>
<evidence type="ECO:0000313" key="4">
    <source>
        <dbReference type="Proteomes" id="UP000323522"/>
    </source>
</evidence>
<proteinExistence type="predicted"/>
<dbReference type="EMBL" id="CP035708">
    <property type="protein sequence ID" value="QEN01467.1"/>
    <property type="molecule type" value="Genomic_DNA"/>
</dbReference>
<evidence type="ECO:0000313" key="3">
    <source>
        <dbReference type="EMBL" id="QEN01467.1"/>
    </source>
</evidence>
<reference evidence="3 4" key="1">
    <citation type="submission" date="2019-02" db="EMBL/GenBank/DDBJ databases">
        <title>Complete Genome Sequence and Methylome Analysis of Sphaerotilus natans subsp. sulfidivorans D-507.</title>
        <authorList>
            <person name="Fomenkov A."/>
            <person name="Gridneva E."/>
            <person name="Smolyakov D."/>
            <person name="Dubinina G."/>
            <person name="Vincze T."/>
            <person name="Grabovich M."/>
            <person name="Roberts R.J."/>
        </authorList>
    </citation>
    <scope>NUCLEOTIDE SEQUENCE [LARGE SCALE GENOMIC DNA]</scope>
    <source>
        <strain evidence="3 4">D-507</strain>
    </source>
</reference>
<dbReference type="CDD" id="cd00761">
    <property type="entry name" value="Glyco_tranf_GTA_type"/>
    <property type="match status" value="1"/>
</dbReference>
<reference evidence="2 5" key="2">
    <citation type="submission" date="2024-06" db="EMBL/GenBank/DDBJ databases">
        <title>Genomic Encyclopedia of Type Strains, Phase IV (KMG-IV): sequencing the most valuable type-strain genomes for metagenomic binning, comparative biology and taxonomic classification.</title>
        <authorList>
            <person name="Goeker M."/>
        </authorList>
    </citation>
    <scope>NUCLEOTIDE SEQUENCE [LARGE SCALE GENOMIC DNA]</scope>
    <source>
        <strain evidence="2 5">D-501</strain>
    </source>
</reference>
<dbReference type="RefSeq" id="WP_149504151.1">
    <property type="nucleotide sequence ID" value="NZ_CP035708.1"/>
</dbReference>
<protein>
    <submittedName>
        <fullName evidence="2 3">Glycosyltransferase</fullName>
    </submittedName>
</protein>
<evidence type="ECO:0000259" key="1">
    <source>
        <dbReference type="Pfam" id="PF00535"/>
    </source>
</evidence>
<dbReference type="GO" id="GO:0016758">
    <property type="term" value="F:hexosyltransferase activity"/>
    <property type="evidence" value="ECO:0007669"/>
    <property type="project" value="UniProtKB-ARBA"/>
</dbReference>
<keyword evidence="3" id="KW-0808">Transferase</keyword>
<dbReference type="SUPFAM" id="SSF53448">
    <property type="entry name" value="Nucleotide-diphospho-sugar transferases"/>
    <property type="match status" value="1"/>
</dbReference>
<evidence type="ECO:0000313" key="2">
    <source>
        <dbReference type="EMBL" id="MET3604676.1"/>
    </source>
</evidence>
<dbReference type="AlphaFoldDB" id="A0A5C1Q1R1"/>
<dbReference type="Pfam" id="PF00535">
    <property type="entry name" value="Glycos_transf_2"/>
    <property type="match status" value="1"/>
</dbReference>
<keyword evidence="5" id="KW-1185">Reference proteome</keyword>
<sequence>MKKVTVYITTKNRPKDFSRALDSVINQTYSNLEIIVVDDGSSPVNSSLNKNFCSKDNRVVYVRNEESVGAPAARNIAISLANGFFVTGLDDDDFFEIRRVELFVDKWNELNQNSHNIPVGFLYSQYKIFTSKEKYFFSKFPCVATSDAILISNCVGNQIFAPLENWFAAGLFDEKMPAWQDLELFYRFCKRVGCGILVNNPSYVFFDIRSSDRISTKGVDRIKRAYNCFLEGNSYLSSSDKAWLYMQIFSKYYGFRPSGKDVAYFFSLRPSVKQILKFLLRFVF</sequence>
<gene>
    <name evidence="2" type="ORF">ABIC99_002492</name>
    <name evidence="3" type="ORF">EWH46_12195</name>
</gene>
<dbReference type="Gene3D" id="3.90.550.10">
    <property type="entry name" value="Spore Coat Polysaccharide Biosynthesis Protein SpsA, Chain A"/>
    <property type="match status" value="1"/>
</dbReference>
<feature type="domain" description="Glycosyltransferase 2-like" evidence="1">
    <location>
        <begin position="5"/>
        <end position="111"/>
    </location>
</feature>
<accession>A0A5C1Q1R1</accession>
<organism evidence="3 4">
    <name type="scientific">Sphaerotilus sulfidivorans</name>
    <dbReference type="NCBI Taxonomy" id="639200"/>
    <lineage>
        <taxon>Bacteria</taxon>
        <taxon>Pseudomonadati</taxon>
        <taxon>Pseudomonadota</taxon>
        <taxon>Betaproteobacteria</taxon>
        <taxon>Burkholderiales</taxon>
        <taxon>Sphaerotilaceae</taxon>
        <taxon>Sphaerotilus</taxon>
    </lineage>
</organism>
<dbReference type="Proteomes" id="UP000323522">
    <property type="component" value="Chromosome"/>
</dbReference>
<evidence type="ECO:0000313" key="5">
    <source>
        <dbReference type="Proteomes" id="UP001549111"/>
    </source>
</evidence>